<dbReference type="PANTHER" id="PTHR39342">
    <property type="entry name" value="UPF0283 MEMBRANE PROTEIN YCJF"/>
    <property type="match status" value="1"/>
</dbReference>
<accession>A0A1G5PNE4</accession>
<organism evidence="9 10">
    <name type="scientific">Epibacterium ulvae</name>
    <dbReference type="NCBI Taxonomy" id="1156985"/>
    <lineage>
        <taxon>Bacteria</taxon>
        <taxon>Pseudomonadati</taxon>
        <taxon>Pseudomonadota</taxon>
        <taxon>Alphaproteobacteria</taxon>
        <taxon>Rhodobacterales</taxon>
        <taxon>Roseobacteraceae</taxon>
        <taxon>Epibacterium</taxon>
    </lineage>
</organism>
<protein>
    <submittedName>
        <fullName evidence="9">Putative membrane protein</fullName>
    </submittedName>
</protein>
<keyword evidence="7 8" id="KW-0472">Membrane</keyword>
<evidence type="ECO:0000256" key="3">
    <source>
        <dbReference type="ARBA" id="ARBA00022475"/>
    </source>
</evidence>
<keyword evidence="10" id="KW-1185">Reference proteome</keyword>
<dbReference type="OrthoDB" id="9816060at2"/>
<evidence type="ECO:0000256" key="4">
    <source>
        <dbReference type="ARBA" id="ARBA00022519"/>
    </source>
</evidence>
<dbReference type="PANTHER" id="PTHR39342:SF1">
    <property type="entry name" value="UPF0283 MEMBRANE PROTEIN YCJF"/>
    <property type="match status" value="1"/>
</dbReference>
<dbReference type="EMBL" id="FMWG01000001">
    <property type="protein sequence ID" value="SCZ50856.1"/>
    <property type="molecule type" value="Genomic_DNA"/>
</dbReference>
<keyword evidence="4" id="KW-0997">Cell inner membrane</keyword>
<dbReference type="InterPro" id="IPR021147">
    <property type="entry name" value="DUF697"/>
</dbReference>
<evidence type="ECO:0000256" key="1">
    <source>
        <dbReference type="ARBA" id="ARBA00004429"/>
    </source>
</evidence>
<sequence length="330" mass="35414">MADKPVLFELEQDAAEAAPDVANAPPVPDLDDHPRLATPPLVRFVSRPRSRLVTLFWTVLVALVGAVVSIAAWDFAMAMLARFPPLGWALSAGFAVLILSAFVLSLRELTALRRLRRVDDLRSRLTSAEDDLSAARGAVADLKALYSSRADMAWGLARLKERESEVFDADALFQLAEEDLMAPLDALALAEVQAAARQVALVTALVPLALADVITALVASLRMIRRIAEIYGGRSGFLSSWRLTRMVLAHLAATGAVAVGDDLLEHVLGGSVLSKLSRRFGEGLVNGALSARVGLAAMEICRPMPFSPRHKPSTRKVIQAALASLISKGE</sequence>
<keyword evidence="3" id="KW-1003">Cell membrane</keyword>
<feature type="transmembrane region" description="Helical" evidence="8">
    <location>
        <begin position="52"/>
        <end position="73"/>
    </location>
</feature>
<evidence type="ECO:0000256" key="8">
    <source>
        <dbReference type="SAM" id="Phobius"/>
    </source>
</evidence>
<name>A0A1G5PNE4_9RHOB</name>
<evidence type="ECO:0000256" key="5">
    <source>
        <dbReference type="ARBA" id="ARBA00022692"/>
    </source>
</evidence>
<comment type="similarity">
    <text evidence="2">Belongs to the UPF0283 family.</text>
</comment>
<dbReference type="STRING" id="1156985.SAMN04488118_101369"/>
<dbReference type="NCBIfam" id="TIGR01620">
    <property type="entry name" value="hyp_HI0043"/>
    <property type="match status" value="1"/>
</dbReference>
<evidence type="ECO:0000313" key="9">
    <source>
        <dbReference type="EMBL" id="SCZ50856.1"/>
    </source>
</evidence>
<feature type="transmembrane region" description="Helical" evidence="8">
    <location>
        <begin position="85"/>
        <end position="106"/>
    </location>
</feature>
<gene>
    <name evidence="9" type="ORF">SAMN04488118_101369</name>
</gene>
<proteinExistence type="inferred from homology"/>
<evidence type="ECO:0000256" key="6">
    <source>
        <dbReference type="ARBA" id="ARBA00022989"/>
    </source>
</evidence>
<dbReference type="InterPro" id="IPR006507">
    <property type="entry name" value="UPF0283"/>
</dbReference>
<reference evidence="9 10" key="1">
    <citation type="submission" date="2016-10" db="EMBL/GenBank/DDBJ databases">
        <authorList>
            <person name="de Groot N.N."/>
        </authorList>
    </citation>
    <scope>NUCLEOTIDE SEQUENCE [LARGE SCALE GENOMIC DNA]</scope>
    <source>
        <strain evidence="9 10">U95</strain>
    </source>
</reference>
<evidence type="ECO:0000313" key="10">
    <source>
        <dbReference type="Proteomes" id="UP000198767"/>
    </source>
</evidence>
<dbReference type="AlphaFoldDB" id="A0A1G5PNE4"/>
<keyword evidence="6 8" id="KW-1133">Transmembrane helix</keyword>
<dbReference type="Pfam" id="PF05128">
    <property type="entry name" value="DUF697"/>
    <property type="match status" value="1"/>
</dbReference>
<dbReference type="Proteomes" id="UP000198767">
    <property type="component" value="Unassembled WGS sequence"/>
</dbReference>
<evidence type="ECO:0000256" key="7">
    <source>
        <dbReference type="ARBA" id="ARBA00023136"/>
    </source>
</evidence>
<comment type="subcellular location">
    <subcellularLocation>
        <location evidence="1">Cell inner membrane</location>
        <topology evidence="1">Multi-pass membrane protein</topology>
    </subcellularLocation>
</comment>
<keyword evidence="5 8" id="KW-0812">Transmembrane</keyword>
<dbReference type="GO" id="GO:0005886">
    <property type="term" value="C:plasma membrane"/>
    <property type="evidence" value="ECO:0007669"/>
    <property type="project" value="UniProtKB-SubCell"/>
</dbReference>
<dbReference type="RefSeq" id="WP_090215275.1">
    <property type="nucleotide sequence ID" value="NZ_FMWG01000001.1"/>
</dbReference>
<evidence type="ECO:0000256" key="2">
    <source>
        <dbReference type="ARBA" id="ARBA00008255"/>
    </source>
</evidence>